<evidence type="ECO:0000259" key="10">
    <source>
        <dbReference type="PROSITE" id="PS50109"/>
    </source>
</evidence>
<evidence type="ECO:0000256" key="6">
    <source>
        <dbReference type="ARBA" id="ARBA00023012"/>
    </source>
</evidence>
<dbReference type="FunFam" id="3.30.565.10:FF:000010">
    <property type="entry name" value="Sensor histidine kinase RcsC"/>
    <property type="match status" value="1"/>
</dbReference>
<dbReference type="EC" id="2.7.13.3" evidence="3"/>
<dbReference type="InterPro" id="IPR004358">
    <property type="entry name" value="Sig_transdc_His_kin-like_C"/>
</dbReference>
<dbReference type="Proteomes" id="UP000029738">
    <property type="component" value="Unassembled WGS sequence"/>
</dbReference>
<dbReference type="PROSITE" id="PS50110">
    <property type="entry name" value="RESPONSE_REGULATORY"/>
    <property type="match status" value="1"/>
</dbReference>
<dbReference type="EMBL" id="JHEG04000001">
    <property type="protein sequence ID" value="KAF3887334.1"/>
    <property type="molecule type" value="Genomic_DNA"/>
</dbReference>
<dbReference type="PANTHER" id="PTHR43547">
    <property type="entry name" value="TWO-COMPONENT HISTIDINE KINASE"/>
    <property type="match status" value="1"/>
</dbReference>
<keyword evidence="5 13" id="KW-0418">Kinase</keyword>
<dbReference type="InterPro" id="IPR011006">
    <property type="entry name" value="CheY-like_superfamily"/>
</dbReference>
<dbReference type="PRINTS" id="PR00344">
    <property type="entry name" value="BCTRLSENSOR"/>
</dbReference>
<dbReference type="CDD" id="cd17580">
    <property type="entry name" value="REC_2_DhkD-like"/>
    <property type="match status" value="1"/>
</dbReference>
<gene>
    <name evidence="13" type="ORF">DA73_0223095</name>
    <name evidence="12" type="ORF">DA73_0400018940</name>
</gene>
<dbReference type="InterPro" id="IPR036890">
    <property type="entry name" value="HATPase_C_sf"/>
</dbReference>
<dbReference type="CDD" id="cd16922">
    <property type="entry name" value="HATPase_EvgS-ArcB-TorS-like"/>
    <property type="match status" value="1"/>
</dbReference>
<evidence type="ECO:0000313" key="13">
    <source>
        <dbReference type="EMBL" id="KIE11268.1"/>
    </source>
</evidence>
<dbReference type="InterPro" id="IPR005467">
    <property type="entry name" value="His_kinase_dom"/>
</dbReference>
<comment type="catalytic activity">
    <reaction evidence="1">
        <text>ATP + protein L-histidine = ADP + protein N-phospho-L-histidine.</text>
        <dbReference type="EC" id="2.7.13.3"/>
    </reaction>
</comment>
<feature type="modified residue" description="4-aspartylphosphate" evidence="8">
    <location>
        <position position="469"/>
    </location>
</feature>
<protein>
    <recommendedName>
        <fullName evidence="7">Circadian input-output histidine kinase CikA</fullName>
        <ecNumber evidence="3">2.7.13.3</ecNumber>
    </recommendedName>
</protein>
<comment type="caution">
    <text evidence="13">The sequence shown here is derived from an EMBL/GenBank/DDBJ whole genome shotgun (WGS) entry which is preliminary data.</text>
</comment>
<evidence type="ECO:0000256" key="9">
    <source>
        <dbReference type="SAM" id="Coils"/>
    </source>
</evidence>
<evidence type="ECO:0000256" key="8">
    <source>
        <dbReference type="PROSITE-ProRule" id="PRU00169"/>
    </source>
</evidence>
<feature type="domain" description="Response regulatory" evidence="11">
    <location>
        <begin position="420"/>
        <end position="538"/>
    </location>
</feature>
<dbReference type="SMART" id="SM00448">
    <property type="entry name" value="REC"/>
    <property type="match status" value="1"/>
</dbReference>
<keyword evidence="4 8" id="KW-0597">Phosphoprotein</keyword>
<reference evidence="13" key="1">
    <citation type="journal article" date="2015" name="Genome Announc.">
        <title>Draft Genome Sequence of Tolypothrix boutellei Strain VB521301.</title>
        <authorList>
            <person name="Chandrababunaidu M.M."/>
            <person name="Singh D."/>
            <person name="Sen D."/>
            <person name="Bhan S."/>
            <person name="Das S."/>
            <person name="Gupta A."/>
            <person name="Adhikary S.P."/>
            <person name="Tripathy S."/>
        </authorList>
    </citation>
    <scope>NUCLEOTIDE SEQUENCE</scope>
    <source>
        <strain evidence="13">VB521301</strain>
    </source>
</reference>
<proteinExistence type="inferred from homology"/>
<keyword evidence="5 13" id="KW-0808">Transferase</keyword>
<dbReference type="GO" id="GO:0000155">
    <property type="term" value="F:phosphorelay sensor kinase activity"/>
    <property type="evidence" value="ECO:0007669"/>
    <property type="project" value="InterPro"/>
</dbReference>
<dbReference type="SUPFAM" id="SSF52172">
    <property type="entry name" value="CheY-like"/>
    <property type="match status" value="1"/>
</dbReference>
<dbReference type="RefSeq" id="WP_038088049.1">
    <property type="nucleotide sequence ID" value="NZ_JHEG04000001.1"/>
</dbReference>
<dbReference type="STRING" id="1479485.DA73_0223095"/>
<dbReference type="SUPFAM" id="SSF55785">
    <property type="entry name" value="PYP-like sensor domain (PAS domain)"/>
    <property type="match status" value="1"/>
</dbReference>
<dbReference type="Gene3D" id="1.10.287.130">
    <property type="match status" value="1"/>
</dbReference>
<dbReference type="Gene3D" id="3.30.565.10">
    <property type="entry name" value="Histidine kinase-like ATPase, C-terminal domain"/>
    <property type="match status" value="1"/>
</dbReference>
<dbReference type="InterPro" id="IPR035965">
    <property type="entry name" value="PAS-like_dom_sf"/>
</dbReference>
<dbReference type="InterPro" id="IPR013656">
    <property type="entry name" value="PAS_4"/>
</dbReference>
<comment type="similarity">
    <text evidence="2">In the N-terminal section; belongs to the phytochrome family.</text>
</comment>
<dbReference type="Pfam" id="PF00512">
    <property type="entry name" value="HisKA"/>
    <property type="match status" value="1"/>
</dbReference>
<dbReference type="SMART" id="SM00387">
    <property type="entry name" value="HATPase_c"/>
    <property type="match status" value="1"/>
</dbReference>
<dbReference type="SUPFAM" id="SSF55874">
    <property type="entry name" value="ATPase domain of HSP90 chaperone/DNA topoisomerase II/histidine kinase"/>
    <property type="match status" value="1"/>
</dbReference>
<feature type="coiled-coil region" evidence="9">
    <location>
        <begin position="137"/>
        <end position="167"/>
    </location>
</feature>
<feature type="domain" description="Histidine kinase" evidence="10">
    <location>
        <begin position="171"/>
        <end position="389"/>
    </location>
</feature>
<dbReference type="Gene3D" id="3.30.450.20">
    <property type="entry name" value="PAS domain"/>
    <property type="match status" value="1"/>
</dbReference>
<dbReference type="PANTHER" id="PTHR43547:SF2">
    <property type="entry name" value="HYBRID SIGNAL TRANSDUCTION HISTIDINE KINASE C"/>
    <property type="match status" value="1"/>
</dbReference>
<evidence type="ECO:0000256" key="3">
    <source>
        <dbReference type="ARBA" id="ARBA00012438"/>
    </source>
</evidence>
<dbReference type="SUPFAM" id="SSF47384">
    <property type="entry name" value="Homodimeric domain of signal transducing histidine kinase"/>
    <property type="match status" value="1"/>
</dbReference>
<organism evidence="13">
    <name type="scientific">Tolypothrix bouteillei VB521301</name>
    <dbReference type="NCBI Taxonomy" id="1479485"/>
    <lineage>
        <taxon>Bacteria</taxon>
        <taxon>Bacillati</taxon>
        <taxon>Cyanobacteriota</taxon>
        <taxon>Cyanophyceae</taxon>
        <taxon>Nostocales</taxon>
        <taxon>Tolypothrichaceae</taxon>
        <taxon>Tolypothrix</taxon>
    </lineage>
</organism>
<dbReference type="InterPro" id="IPR001789">
    <property type="entry name" value="Sig_transdc_resp-reg_receiver"/>
</dbReference>
<dbReference type="Gene3D" id="3.40.50.2300">
    <property type="match status" value="1"/>
</dbReference>
<evidence type="ECO:0000259" key="11">
    <source>
        <dbReference type="PROSITE" id="PS50110"/>
    </source>
</evidence>
<dbReference type="PROSITE" id="PS50109">
    <property type="entry name" value="HIS_KIN"/>
    <property type="match status" value="1"/>
</dbReference>
<evidence type="ECO:0000256" key="5">
    <source>
        <dbReference type="ARBA" id="ARBA00022777"/>
    </source>
</evidence>
<dbReference type="InterPro" id="IPR003661">
    <property type="entry name" value="HisK_dim/P_dom"/>
</dbReference>
<reference evidence="12" key="2">
    <citation type="submission" date="2019-11" db="EMBL/GenBank/DDBJ databases">
        <title>Improved Assembly of Tolypothrix boutellei genome.</title>
        <authorList>
            <person name="Sarangi A.N."/>
            <person name="Mukherjee M."/>
            <person name="Ghosh S."/>
            <person name="Singh D."/>
            <person name="Das A."/>
            <person name="Kant S."/>
            <person name="Prusty A."/>
            <person name="Tripathy S."/>
        </authorList>
    </citation>
    <scope>NUCLEOTIDE SEQUENCE</scope>
    <source>
        <strain evidence="12">VB521301</strain>
    </source>
</reference>
<dbReference type="AlphaFoldDB" id="A0A0C1R6C3"/>
<dbReference type="Pfam" id="PF00072">
    <property type="entry name" value="Response_reg"/>
    <property type="match status" value="1"/>
</dbReference>
<evidence type="ECO:0000313" key="14">
    <source>
        <dbReference type="Proteomes" id="UP000029738"/>
    </source>
</evidence>
<dbReference type="CDD" id="cd00082">
    <property type="entry name" value="HisKA"/>
    <property type="match status" value="1"/>
</dbReference>
<keyword evidence="6" id="KW-0902">Two-component regulatory system</keyword>
<keyword evidence="9" id="KW-0175">Coiled coil</keyword>
<dbReference type="InterPro" id="IPR036097">
    <property type="entry name" value="HisK_dim/P_sf"/>
</dbReference>
<dbReference type="EMBL" id="JHEG02000048">
    <property type="protein sequence ID" value="KIE11268.1"/>
    <property type="molecule type" value="Genomic_DNA"/>
</dbReference>
<dbReference type="SMART" id="SM00388">
    <property type="entry name" value="HisKA"/>
    <property type="match status" value="1"/>
</dbReference>
<accession>A0A0C1R6C3</accession>
<keyword evidence="14" id="KW-1185">Reference proteome</keyword>
<sequence>MRKEIEQAQEKFSLLDRIPLGNFILHSDRTVLFWNCCLEEWTKIPRSKILGNSIYEYFPHLNQPRYASRLHQIFEGGPPTIFSSQLHKYVIPVPVAQDKYRIQHTTVTAVPALFGDDFYALFSIQDVTDLTFRVQEYRNLRDQALAVAEERQRAKEVAETANRIKDEFLAIVSHELRSPLNPILGWAKLLKKRSLNEVASLRAIETIERNAELQVQLIDDLLDISRILRGKLALNLEIVNLTSIIEAALETVRLAAEAKSIQMNLNLDAKIGRVKGDSNRLQQVIWNLLSNAVKFTPIGGEVEVYLEQIGSEVQISVRDTGQGISSEFLPHVFEYFRQADSSITRRSGGLGLGLAIVRKLVELHGGRVWAESFGEGQGATFTVCLPALQQGQELVRKDNNKVLNNSYPFSMLCNPLEGIRVLVVDDEVDTREFLAFLLEQQGAIVTTATSAREALAEIARSKPDLLLSDIGMPEVDGYSLIQKLRSLSASQGGKIPAIALTAYAGEATQQQVLTAGFQLYLAKPADPSKLVTAIAALVQKF</sequence>
<dbReference type="Pfam" id="PF08448">
    <property type="entry name" value="PAS_4"/>
    <property type="match status" value="1"/>
</dbReference>
<evidence type="ECO:0000256" key="2">
    <source>
        <dbReference type="ARBA" id="ARBA00006402"/>
    </source>
</evidence>
<evidence type="ECO:0000256" key="7">
    <source>
        <dbReference type="ARBA" id="ARBA00074306"/>
    </source>
</evidence>
<evidence type="ECO:0000256" key="4">
    <source>
        <dbReference type="ARBA" id="ARBA00022553"/>
    </source>
</evidence>
<dbReference type="Pfam" id="PF02518">
    <property type="entry name" value="HATPase_c"/>
    <property type="match status" value="1"/>
</dbReference>
<evidence type="ECO:0000256" key="1">
    <source>
        <dbReference type="ARBA" id="ARBA00000085"/>
    </source>
</evidence>
<dbReference type="OrthoDB" id="219325at2"/>
<evidence type="ECO:0000313" key="12">
    <source>
        <dbReference type="EMBL" id="KAF3887334.1"/>
    </source>
</evidence>
<dbReference type="InterPro" id="IPR003594">
    <property type="entry name" value="HATPase_dom"/>
</dbReference>
<name>A0A0C1R6C3_9CYAN</name>